<evidence type="ECO:0000313" key="2">
    <source>
        <dbReference type="Proteomes" id="UP000016843"/>
    </source>
</evidence>
<proteinExistence type="predicted"/>
<dbReference type="Proteomes" id="UP000016843">
    <property type="component" value="Unassembled WGS sequence"/>
</dbReference>
<accession>U5BU80</accession>
<keyword evidence="2" id="KW-1185">Reference proteome</keyword>
<sequence length="32" mass="3763">MGFRNTIEPEICIPFPNGIETERESDHWENNS</sequence>
<gene>
    <name evidence="1" type="ORF">P872_14470</name>
</gene>
<reference evidence="1 2" key="1">
    <citation type="journal article" date="2013" name="Genome Announc.">
        <title>Draft Genome Sequence of the Psychrophilic and Alkaliphilic Rhodonellum psychrophilum Strain GCM71T.</title>
        <authorList>
            <person name="Hauptmann A.L."/>
            <person name="Glaring M.A."/>
            <person name="Hallin P.F."/>
            <person name="Prieme A."/>
            <person name="Stougaard P."/>
        </authorList>
    </citation>
    <scope>NUCLEOTIDE SEQUENCE [LARGE SCALE GENOMIC DNA]</scope>
    <source>
        <strain evidence="1 2">GCM71</strain>
    </source>
</reference>
<dbReference type="EMBL" id="AWXR01000154">
    <property type="protein sequence ID" value="ERM80146.1"/>
    <property type="molecule type" value="Genomic_DNA"/>
</dbReference>
<name>U5BU80_9BACT</name>
<dbReference type="AlphaFoldDB" id="U5BU80"/>
<protein>
    <submittedName>
        <fullName evidence="1">Uncharacterized protein</fullName>
    </submittedName>
</protein>
<organism evidence="1 2">
    <name type="scientific">Rhodonellum psychrophilum GCM71 = DSM 17998</name>
    <dbReference type="NCBI Taxonomy" id="1123057"/>
    <lineage>
        <taxon>Bacteria</taxon>
        <taxon>Pseudomonadati</taxon>
        <taxon>Bacteroidota</taxon>
        <taxon>Cytophagia</taxon>
        <taxon>Cytophagales</taxon>
        <taxon>Cytophagaceae</taxon>
        <taxon>Rhodonellum</taxon>
    </lineage>
</organism>
<comment type="caution">
    <text evidence="1">The sequence shown here is derived from an EMBL/GenBank/DDBJ whole genome shotgun (WGS) entry which is preliminary data.</text>
</comment>
<evidence type="ECO:0000313" key="1">
    <source>
        <dbReference type="EMBL" id="ERM80146.1"/>
    </source>
</evidence>